<dbReference type="GO" id="GO:0000466">
    <property type="term" value="P:maturation of 5.8S rRNA from tricistronic rRNA transcript (SSU-rRNA, 5.8S rRNA, LSU-rRNA)"/>
    <property type="evidence" value="ECO:0007669"/>
    <property type="project" value="TreeGrafter"/>
</dbReference>
<reference evidence="1" key="1">
    <citation type="journal article" date="2023" name="Plant J.">
        <title>Genome sequences and population genomics provide insights into the demographic history, inbreeding, and mutation load of two 'living fossil' tree species of Dipteronia.</title>
        <authorList>
            <person name="Feng Y."/>
            <person name="Comes H.P."/>
            <person name="Chen J."/>
            <person name="Zhu S."/>
            <person name="Lu R."/>
            <person name="Zhang X."/>
            <person name="Li P."/>
            <person name="Qiu J."/>
            <person name="Olsen K.M."/>
            <person name="Qiu Y."/>
        </authorList>
    </citation>
    <scope>NUCLEOTIDE SEQUENCE</scope>
    <source>
        <strain evidence="1">NBL</strain>
    </source>
</reference>
<organism evidence="1 2">
    <name type="scientific">Dipteronia sinensis</name>
    <dbReference type="NCBI Taxonomy" id="43782"/>
    <lineage>
        <taxon>Eukaryota</taxon>
        <taxon>Viridiplantae</taxon>
        <taxon>Streptophyta</taxon>
        <taxon>Embryophyta</taxon>
        <taxon>Tracheophyta</taxon>
        <taxon>Spermatophyta</taxon>
        <taxon>Magnoliopsida</taxon>
        <taxon>eudicotyledons</taxon>
        <taxon>Gunneridae</taxon>
        <taxon>Pentapetalae</taxon>
        <taxon>rosids</taxon>
        <taxon>malvids</taxon>
        <taxon>Sapindales</taxon>
        <taxon>Sapindaceae</taxon>
        <taxon>Hippocastanoideae</taxon>
        <taxon>Acereae</taxon>
        <taxon>Dipteronia</taxon>
    </lineage>
</organism>
<dbReference type="EMBL" id="JANJYJ010000009">
    <property type="protein sequence ID" value="KAK3188019.1"/>
    <property type="molecule type" value="Genomic_DNA"/>
</dbReference>
<comment type="caution">
    <text evidence="1">The sequence shown here is derived from an EMBL/GenBank/DDBJ whole genome shotgun (WGS) entry which is preliminary data.</text>
</comment>
<dbReference type="InterPro" id="IPR039844">
    <property type="entry name" value="URB1"/>
</dbReference>
<dbReference type="GO" id="GO:0000463">
    <property type="term" value="P:maturation of LSU-rRNA from tricistronic rRNA transcript (SSU-rRNA, 5.8S rRNA, LSU-rRNA)"/>
    <property type="evidence" value="ECO:0007669"/>
    <property type="project" value="TreeGrafter"/>
</dbReference>
<sequence length="99" mass="11497">MEEPISDDRVMLDDEDVRELEVEDTPKLVFKANHEAKLKELLHKINALEIKLCSDATKEFIRLLKGESGGEILRLYVYSSNKFSGRFGKENQDCRMYCL</sequence>
<protein>
    <submittedName>
        <fullName evidence="1">Uncharacterized protein</fullName>
    </submittedName>
</protein>
<dbReference type="GO" id="GO:0005730">
    <property type="term" value="C:nucleolus"/>
    <property type="evidence" value="ECO:0007669"/>
    <property type="project" value="TreeGrafter"/>
</dbReference>
<proteinExistence type="predicted"/>
<keyword evidence="2" id="KW-1185">Reference proteome</keyword>
<dbReference type="PANTHER" id="PTHR13500:SF0">
    <property type="entry name" value="NUCLEOLAR PRE-RIBOSOMAL-ASSOCIATED PROTEIN 1"/>
    <property type="match status" value="1"/>
</dbReference>
<dbReference type="AlphaFoldDB" id="A0AAE0DTS4"/>
<dbReference type="PANTHER" id="PTHR13500">
    <property type="entry name" value="NUCLEOLAR PRERIBOSOMAL-ASSOCIATED PROTEIN 1"/>
    <property type="match status" value="1"/>
</dbReference>
<dbReference type="Proteomes" id="UP001281410">
    <property type="component" value="Unassembled WGS sequence"/>
</dbReference>
<name>A0AAE0DTS4_9ROSI</name>
<evidence type="ECO:0000313" key="1">
    <source>
        <dbReference type="EMBL" id="KAK3188019.1"/>
    </source>
</evidence>
<accession>A0AAE0DTS4</accession>
<evidence type="ECO:0000313" key="2">
    <source>
        <dbReference type="Proteomes" id="UP001281410"/>
    </source>
</evidence>
<gene>
    <name evidence="1" type="ORF">Dsin_027580</name>
</gene>